<feature type="region of interest" description="Disordered" evidence="1">
    <location>
        <begin position="559"/>
        <end position="628"/>
    </location>
</feature>
<feature type="compositionally biased region" description="Low complexity" evidence="1">
    <location>
        <begin position="508"/>
        <end position="518"/>
    </location>
</feature>
<feature type="region of interest" description="Disordered" evidence="1">
    <location>
        <begin position="901"/>
        <end position="920"/>
    </location>
</feature>
<protein>
    <recommendedName>
        <fullName evidence="6">KAT8 regulatory NSL complex subunit 3</fullName>
    </recommendedName>
</protein>
<evidence type="ECO:0000256" key="1">
    <source>
        <dbReference type="SAM" id="MobiDB-lite"/>
    </source>
</evidence>
<feature type="compositionally biased region" description="Low complexity" evidence="1">
    <location>
        <begin position="561"/>
        <end position="570"/>
    </location>
</feature>
<reference evidence="4" key="2">
    <citation type="submission" date="2021-04" db="EMBL/GenBank/DDBJ databases">
        <title>Genome-wide patterns of bracovirus chromosomal integration into multiple host tissues during parasitism.</title>
        <authorList>
            <person name="Chebbi M.A.C."/>
        </authorList>
    </citation>
    <scope>NUCLEOTIDE SEQUENCE</scope>
    <source>
        <tissue evidence="4">Whole body</tissue>
    </source>
</reference>
<dbReference type="PANTHER" id="PTHR13136:SF16">
    <property type="entry name" value="KAT8 REGULATORY NSL COMPLEX SUBUNIT 3"/>
    <property type="match status" value="1"/>
</dbReference>
<reference evidence="4" key="1">
    <citation type="submission" date="2020-03" db="EMBL/GenBank/DDBJ databases">
        <authorList>
            <person name="Chebbi M.A."/>
            <person name="Drezen J.M."/>
        </authorList>
    </citation>
    <scope>NUCLEOTIDE SEQUENCE</scope>
    <source>
        <tissue evidence="4">Whole body</tissue>
    </source>
</reference>
<dbReference type="EMBL" id="JAAOIC020000060">
    <property type="protein sequence ID" value="KAG8035465.1"/>
    <property type="molecule type" value="Genomic_DNA"/>
</dbReference>
<feature type="compositionally biased region" description="Polar residues" evidence="1">
    <location>
        <begin position="530"/>
        <end position="545"/>
    </location>
</feature>
<sequence>MSSSSPCGSNHPGLATDFSDDNLNKLTSFLHKLAGYTDEEVSAILKEHCYARPWNWRPENVYVKPTIRIFFNKPPLTRRKLHKRSIINVENCDEPDQLSVPSDLTNPRNSIEEALRLINFTRSEDSNDDWEEKIEKTLWSPVQRRIFSRIFMIINSERLHRLTKVNNKMELVYRRTSTDSSAKKFREVMATISWDYRILQWLHGLLVDNLSREALIIYLDILQTLRAKVPQLVDRMTAPIANAIVKPGSIPLETLNALIKRTWDPVATCLNNIRPKKLPGNPILVVVPSGIGSCISPRQHKWITQLGMLGTLVTVHSHLGLSANKMTMMTCLEQLVQATRAKIQDVRSDFPGNPVILVGFKSGAALASQVALMEHVTAVICLGFPFATAEGKRGSPEDTLMDIRCPIMFVIGQNATLVRPDDLENVREKLLVESCLVVVGTADDSLRISSNKKISEGISQAMVDRCIMDEITDFIGGILVQPHPLPLRPAGLLNPDKNKREARKRKNSTSSSVDSESSFPNLQKKIRSGTPGSQFNSNRSQGSFDKSSVLNMQSTLVTAGNSNNANSHNSVPRRKPKIVNNQKLGSSDQIISRQPIPVSPIRLPAGPSNQLSNPIQSNSNSNSKTPVSFSKVPKMIQSNNTSNVTGKLKTITPTNKTFNKSISTNNYKTIEKSGETKLVTVLTSNGNQVRVAAPSGVQNKSSGTGGSLTALLQNRKNNDNLIEEKISNQTIPISYCESSSTTISTASTTKVTECTSSGGNINLNNAINITRVNEITPVTESTNSITILPWSNKIKNSLKNDEKLPKITPINNKNQWEKTQQPLIKNNPSLEVDDDDLGNILDIPIIFAKDDDNLNAIEKAPPIYLPLTTINDSIQQKSVNKINPTKVVLLSNKEGKVYQRPTNKITPTKKIDQNSNQSDSLVNRVVFQRRMQNSSMSSNQSSSSGSNQQPVKYTKIILSKRQNSGTSTKYTDQVVLTKNTTHKRQSSQLIVGDQSHSSYTSTPIKIISKLADKINNDNHNHNIVDSDEKHNVQTKTKDCKLFDESDI</sequence>
<evidence type="ECO:0000259" key="2">
    <source>
        <dbReference type="Pfam" id="PF20408"/>
    </source>
</evidence>
<feature type="region of interest" description="Disordered" evidence="1">
    <location>
        <begin position="487"/>
        <end position="545"/>
    </location>
</feature>
<dbReference type="Pfam" id="PF20408">
    <property type="entry name" value="Abhydrolase_11"/>
    <property type="match status" value="1"/>
</dbReference>
<feature type="compositionally biased region" description="Low complexity" evidence="1">
    <location>
        <begin position="607"/>
        <end position="623"/>
    </location>
</feature>
<feature type="domain" description="KANL3/Tex30 alpha/beta hydrolase-like" evidence="2">
    <location>
        <begin position="332"/>
        <end position="453"/>
    </location>
</feature>
<dbReference type="GO" id="GO:0044545">
    <property type="term" value="C:NSL complex"/>
    <property type="evidence" value="ECO:0007669"/>
    <property type="project" value="TreeGrafter"/>
</dbReference>
<dbReference type="OrthoDB" id="6415022at2759"/>
<comment type="caution">
    <text evidence="4">The sequence shown here is derived from an EMBL/GenBank/DDBJ whole genome shotgun (WGS) entry which is preliminary data.</text>
</comment>
<dbReference type="InterPro" id="IPR026555">
    <property type="entry name" value="NSL3/Tex30"/>
</dbReference>
<evidence type="ECO:0000313" key="4">
    <source>
        <dbReference type="EMBL" id="KAG8035465.1"/>
    </source>
</evidence>
<accession>A0A8J5QM92</accession>
<gene>
    <name evidence="4" type="ORF">G9C98_006911</name>
</gene>
<evidence type="ECO:0008006" key="6">
    <source>
        <dbReference type="Google" id="ProtNLM"/>
    </source>
</evidence>
<feature type="compositionally biased region" description="Polar residues" evidence="1">
    <location>
        <begin position="579"/>
        <end position="592"/>
    </location>
</feature>
<organism evidence="4 5">
    <name type="scientific">Cotesia typhae</name>
    <dbReference type="NCBI Taxonomy" id="2053667"/>
    <lineage>
        <taxon>Eukaryota</taxon>
        <taxon>Metazoa</taxon>
        <taxon>Ecdysozoa</taxon>
        <taxon>Arthropoda</taxon>
        <taxon>Hexapoda</taxon>
        <taxon>Insecta</taxon>
        <taxon>Pterygota</taxon>
        <taxon>Neoptera</taxon>
        <taxon>Endopterygota</taxon>
        <taxon>Hymenoptera</taxon>
        <taxon>Apocrita</taxon>
        <taxon>Ichneumonoidea</taxon>
        <taxon>Braconidae</taxon>
        <taxon>Microgastrinae</taxon>
        <taxon>Cotesia</taxon>
    </lineage>
</organism>
<evidence type="ECO:0000313" key="5">
    <source>
        <dbReference type="Proteomes" id="UP000729913"/>
    </source>
</evidence>
<keyword evidence="5" id="KW-1185">Reference proteome</keyword>
<evidence type="ECO:0000259" key="3">
    <source>
        <dbReference type="Pfam" id="PF23154"/>
    </source>
</evidence>
<proteinExistence type="predicted"/>
<dbReference type="GO" id="GO:0045944">
    <property type="term" value="P:positive regulation of transcription by RNA polymerase II"/>
    <property type="evidence" value="ECO:0007669"/>
    <property type="project" value="TreeGrafter"/>
</dbReference>
<dbReference type="AlphaFoldDB" id="A0A8J5QM92"/>
<dbReference type="InterPro" id="IPR046879">
    <property type="entry name" value="KANL3/Tex30_Abhydrolase"/>
</dbReference>
<dbReference type="Proteomes" id="UP000729913">
    <property type="component" value="Unassembled WGS sequence"/>
</dbReference>
<dbReference type="Pfam" id="PF23154">
    <property type="entry name" value="KANSL3_1st"/>
    <property type="match status" value="1"/>
</dbReference>
<feature type="domain" description="KANSL3 helical" evidence="3">
    <location>
        <begin position="111"/>
        <end position="237"/>
    </location>
</feature>
<dbReference type="InterPro" id="IPR056519">
    <property type="entry name" value="KANSL3_1st"/>
</dbReference>
<dbReference type="PANTHER" id="PTHR13136">
    <property type="entry name" value="TESTIS DEVELOPMENT PROTEIN PRTD"/>
    <property type="match status" value="1"/>
</dbReference>
<name>A0A8J5QM92_9HYME</name>